<keyword evidence="2" id="KW-1185">Reference proteome</keyword>
<evidence type="ECO:0000313" key="1">
    <source>
        <dbReference type="EMBL" id="KAK9885734.1"/>
    </source>
</evidence>
<reference evidence="1 2" key="1">
    <citation type="submission" date="2023-03" db="EMBL/GenBank/DDBJ databases">
        <title>Genome insight into feeding habits of ladybird beetles.</title>
        <authorList>
            <person name="Li H.-S."/>
            <person name="Huang Y.-H."/>
            <person name="Pang H."/>
        </authorList>
    </citation>
    <scope>NUCLEOTIDE SEQUENCE [LARGE SCALE GENOMIC DNA]</scope>
    <source>
        <strain evidence="1">SYSU_2023b</strain>
        <tissue evidence="1">Whole body</tissue>
    </source>
</reference>
<dbReference type="EMBL" id="JARQZJ010000096">
    <property type="protein sequence ID" value="KAK9885734.1"/>
    <property type="molecule type" value="Genomic_DNA"/>
</dbReference>
<proteinExistence type="predicted"/>
<dbReference type="AlphaFoldDB" id="A0AAW1V1K2"/>
<name>A0AAW1V1K2_9CUCU</name>
<organism evidence="1 2">
    <name type="scientific">Henosepilachna vigintioctopunctata</name>
    <dbReference type="NCBI Taxonomy" id="420089"/>
    <lineage>
        <taxon>Eukaryota</taxon>
        <taxon>Metazoa</taxon>
        <taxon>Ecdysozoa</taxon>
        <taxon>Arthropoda</taxon>
        <taxon>Hexapoda</taxon>
        <taxon>Insecta</taxon>
        <taxon>Pterygota</taxon>
        <taxon>Neoptera</taxon>
        <taxon>Endopterygota</taxon>
        <taxon>Coleoptera</taxon>
        <taxon>Polyphaga</taxon>
        <taxon>Cucujiformia</taxon>
        <taxon>Coccinelloidea</taxon>
        <taxon>Coccinellidae</taxon>
        <taxon>Epilachninae</taxon>
        <taxon>Epilachnini</taxon>
        <taxon>Henosepilachna</taxon>
    </lineage>
</organism>
<evidence type="ECO:0000313" key="2">
    <source>
        <dbReference type="Proteomes" id="UP001431783"/>
    </source>
</evidence>
<sequence>MLNEIWPDLKKHSHVDLENDFKDVPESNAALQEAQETFGVDFDYDEFYKYEQEDYNEGEYDGQDNEYEKDEIEERRKGAKYFEKVFVGELHRVDDITSYLYEKLELVGSKLNMNNISQQIKTTYQLSGRDVKGTAESNCFLKIRKNEKNEACRRPEE</sequence>
<comment type="caution">
    <text evidence="1">The sequence shown here is derived from an EMBL/GenBank/DDBJ whole genome shotgun (WGS) entry which is preliminary data.</text>
</comment>
<accession>A0AAW1V1K2</accession>
<gene>
    <name evidence="1" type="ORF">WA026_012503</name>
</gene>
<dbReference type="Proteomes" id="UP001431783">
    <property type="component" value="Unassembled WGS sequence"/>
</dbReference>
<protein>
    <submittedName>
        <fullName evidence="1">Uncharacterized protein</fullName>
    </submittedName>
</protein>